<dbReference type="Gene3D" id="1.10.10.60">
    <property type="entry name" value="Homeodomain-like"/>
    <property type="match status" value="1"/>
</dbReference>
<proteinExistence type="predicted"/>
<evidence type="ECO:0000259" key="1">
    <source>
        <dbReference type="Pfam" id="PF13022"/>
    </source>
</evidence>
<dbReference type="InterPro" id="IPR024978">
    <property type="entry name" value="Homeodomain_phBC6A51-type"/>
</dbReference>
<gene>
    <name evidence="2" type="ORF">CAB88_09230</name>
</gene>
<sequence length="155" mass="17948">MPFSISRRKGSEMMAKLDELKQKLTAKQIQAAYLLVENELMESNNEEKRTQDEMANELGINRTTLWEWRTKNQDFIAFKSEVADSFLAEKREQVYSKLMQLILGPQPSVKAMQLYMQRFGLLTDKKVIEGDLGNATRTNAEIEEQLQKLKKLTGE</sequence>
<protein>
    <recommendedName>
        <fullName evidence="1">Homeodomain phBC6A51-type domain-containing protein</fullName>
    </recommendedName>
</protein>
<organism evidence="2 3">
    <name type="scientific">Bacillus thuringiensis</name>
    <dbReference type="NCBI Taxonomy" id="1428"/>
    <lineage>
        <taxon>Bacteria</taxon>
        <taxon>Bacillati</taxon>
        <taxon>Bacillota</taxon>
        <taxon>Bacilli</taxon>
        <taxon>Bacillales</taxon>
        <taxon>Bacillaceae</taxon>
        <taxon>Bacillus</taxon>
        <taxon>Bacillus cereus group</taxon>
    </lineage>
</organism>
<keyword evidence="3" id="KW-1185">Reference proteome</keyword>
<evidence type="ECO:0000313" key="2">
    <source>
        <dbReference type="EMBL" id="ARP57261.1"/>
    </source>
</evidence>
<dbReference type="AlphaFoldDB" id="A0A1S7F4E9"/>
<reference evidence="2 3" key="1">
    <citation type="submission" date="2017-04" db="EMBL/GenBank/DDBJ databases">
        <title>Complete Genome Sequence of Bacillus thuringiensis type Strain ATCC 10792.</title>
        <authorList>
            <person name="Oh D.-H."/>
            <person name="Park B.-J."/>
            <person name="Shuai W."/>
            <person name="Chelliah R."/>
        </authorList>
    </citation>
    <scope>NUCLEOTIDE SEQUENCE [LARGE SCALE GENOMIC DNA]</scope>
    <source>
        <strain evidence="2 3">ATCC 10792</strain>
    </source>
</reference>
<evidence type="ECO:0000313" key="3">
    <source>
        <dbReference type="Proteomes" id="UP000194143"/>
    </source>
</evidence>
<dbReference type="SUPFAM" id="SSF46689">
    <property type="entry name" value="Homeodomain-like"/>
    <property type="match status" value="1"/>
</dbReference>
<dbReference type="InterPro" id="IPR009057">
    <property type="entry name" value="Homeodomain-like_sf"/>
</dbReference>
<dbReference type="Proteomes" id="UP000194143">
    <property type="component" value="Chromosome"/>
</dbReference>
<feature type="domain" description="Homeodomain phBC6A51-type" evidence="1">
    <location>
        <begin position="13"/>
        <end position="146"/>
    </location>
</feature>
<dbReference type="Pfam" id="PF13022">
    <property type="entry name" value="HTH_Tnp_1_2"/>
    <property type="match status" value="1"/>
</dbReference>
<dbReference type="EMBL" id="CP021061">
    <property type="protein sequence ID" value="ARP57261.1"/>
    <property type="molecule type" value="Genomic_DNA"/>
</dbReference>
<accession>A0A1S7F4E9</accession>
<name>A0A1S7F4E9_BACTU</name>